<evidence type="ECO:0000313" key="1">
    <source>
        <dbReference type="EMBL" id="JAD24773.1"/>
    </source>
</evidence>
<dbReference type="EMBL" id="GBRH01273122">
    <property type="protein sequence ID" value="JAD24773.1"/>
    <property type="molecule type" value="Transcribed_RNA"/>
</dbReference>
<reference evidence="1" key="2">
    <citation type="journal article" date="2015" name="Data Brief">
        <title>Shoot transcriptome of the giant reed, Arundo donax.</title>
        <authorList>
            <person name="Barrero R.A."/>
            <person name="Guerrero F.D."/>
            <person name="Moolhuijzen P."/>
            <person name="Goolsby J.A."/>
            <person name="Tidwell J."/>
            <person name="Bellgard S.E."/>
            <person name="Bellgard M.I."/>
        </authorList>
    </citation>
    <scope>NUCLEOTIDE SEQUENCE</scope>
    <source>
        <tissue evidence="1">Shoot tissue taken approximately 20 cm above the soil surface</tissue>
    </source>
</reference>
<proteinExistence type="predicted"/>
<protein>
    <submittedName>
        <fullName evidence="1">Uncharacterized protein</fullName>
    </submittedName>
</protein>
<sequence length="51" mass="5601">MSQLMVAGSSPAPLKSQCLPRRHQLRSMGTQQCQMSLRNRGALNVAKATME</sequence>
<reference evidence="1" key="1">
    <citation type="submission" date="2014-09" db="EMBL/GenBank/DDBJ databases">
        <authorList>
            <person name="Magalhaes I.L.F."/>
            <person name="Oliveira U."/>
            <person name="Santos F.R."/>
            <person name="Vidigal T.H.D.A."/>
            <person name="Brescovit A.D."/>
            <person name="Santos A.J."/>
        </authorList>
    </citation>
    <scope>NUCLEOTIDE SEQUENCE</scope>
    <source>
        <tissue evidence="1">Shoot tissue taken approximately 20 cm above the soil surface</tissue>
    </source>
</reference>
<organism evidence="1">
    <name type="scientific">Arundo donax</name>
    <name type="common">Giant reed</name>
    <name type="synonym">Donax arundinaceus</name>
    <dbReference type="NCBI Taxonomy" id="35708"/>
    <lineage>
        <taxon>Eukaryota</taxon>
        <taxon>Viridiplantae</taxon>
        <taxon>Streptophyta</taxon>
        <taxon>Embryophyta</taxon>
        <taxon>Tracheophyta</taxon>
        <taxon>Spermatophyta</taxon>
        <taxon>Magnoliopsida</taxon>
        <taxon>Liliopsida</taxon>
        <taxon>Poales</taxon>
        <taxon>Poaceae</taxon>
        <taxon>PACMAD clade</taxon>
        <taxon>Arundinoideae</taxon>
        <taxon>Arundineae</taxon>
        <taxon>Arundo</taxon>
    </lineage>
</organism>
<accession>A0A0A8YG55</accession>
<dbReference type="AlphaFoldDB" id="A0A0A8YG55"/>
<name>A0A0A8YG55_ARUDO</name>